<gene>
    <name evidence="2" type="ORF">OXD698_LOCUS46581</name>
</gene>
<evidence type="ECO:0000256" key="1">
    <source>
        <dbReference type="SAM" id="MobiDB-lite"/>
    </source>
</evidence>
<organism evidence="2 3">
    <name type="scientific">Adineta steineri</name>
    <dbReference type="NCBI Taxonomy" id="433720"/>
    <lineage>
        <taxon>Eukaryota</taxon>
        <taxon>Metazoa</taxon>
        <taxon>Spiralia</taxon>
        <taxon>Gnathifera</taxon>
        <taxon>Rotifera</taxon>
        <taxon>Eurotatoria</taxon>
        <taxon>Bdelloidea</taxon>
        <taxon>Adinetida</taxon>
        <taxon>Adinetidae</taxon>
        <taxon>Adineta</taxon>
    </lineage>
</organism>
<dbReference type="AlphaFoldDB" id="A0A820IJR1"/>
<evidence type="ECO:0000313" key="3">
    <source>
        <dbReference type="Proteomes" id="UP000663844"/>
    </source>
</evidence>
<dbReference type="Proteomes" id="UP000663844">
    <property type="component" value="Unassembled WGS sequence"/>
</dbReference>
<feature type="non-terminal residue" evidence="2">
    <location>
        <position position="1"/>
    </location>
</feature>
<evidence type="ECO:0000313" key="2">
    <source>
        <dbReference type="EMBL" id="CAF4310067.1"/>
    </source>
</evidence>
<feature type="non-terminal residue" evidence="2">
    <location>
        <position position="249"/>
    </location>
</feature>
<dbReference type="InterPro" id="IPR051409">
    <property type="entry name" value="Atypical_kinase_ADCK"/>
</dbReference>
<dbReference type="GO" id="GO:0006744">
    <property type="term" value="P:ubiquinone biosynthetic process"/>
    <property type="evidence" value="ECO:0007669"/>
    <property type="project" value="TreeGrafter"/>
</dbReference>
<dbReference type="PANTHER" id="PTHR43851">
    <property type="match status" value="1"/>
</dbReference>
<sequence>LKIDSPIVTTTTTVVKDKIPIPKYPEIDSSTITTTTTLAKDKIPIPKYPEIDSSTTTHPQLDTSTVKPTTNFIKDKSPIATYPKLDSTTPIMEQKFEPLISIEKLDSSASLTEIDSLKVTPTFFTPSTVDDSSTPLTIEENQNLVSPPPPPSPTNSEAQARAVPTSRIGRLASFGSLAAGLGLGALGSMVRRSVGLEQASSQQSLSPYLSKANAERIVDTLCKVRGAALKLGQMISIQDNFLVQDDIQK</sequence>
<reference evidence="2" key="1">
    <citation type="submission" date="2021-02" db="EMBL/GenBank/DDBJ databases">
        <authorList>
            <person name="Nowell W R."/>
        </authorList>
    </citation>
    <scope>NUCLEOTIDE SEQUENCE</scope>
</reference>
<dbReference type="EMBL" id="CAJOAZ010016933">
    <property type="protein sequence ID" value="CAF4310067.1"/>
    <property type="molecule type" value="Genomic_DNA"/>
</dbReference>
<comment type="caution">
    <text evidence="2">The sequence shown here is derived from an EMBL/GenBank/DDBJ whole genome shotgun (WGS) entry which is preliminary data.</text>
</comment>
<name>A0A820IJR1_9BILA</name>
<proteinExistence type="predicted"/>
<protein>
    <submittedName>
        <fullName evidence="2">Uncharacterized protein</fullName>
    </submittedName>
</protein>
<dbReference type="PANTHER" id="PTHR43851:SF3">
    <property type="entry name" value="COENZYME Q8"/>
    <property type="match status" value="1"/>
</dbReference>
<feature type="region of interest" description="Disordered" evidence="1">
    <location>
        <begin position="140"/>
        <end position="161"/>
    </location>
</feature>
<accession>A0A820IJR1</accession>